<dbReference type="Pfam" id="PF00535">
    <property type="entry name" value="Glycos_transf_2"/>
    <property type="match status" value="1"/>
</dbReference>
<evidence type="ECO:0000259" key="4">
    <source>
        <dbReference type="Pfam" id="PF00535"/>
    </source>
</evidence>
<name>A0A426QIP8_9GAMM</name>
<dbReference type="GO" id="GO:0016757">
    <property type="term" value="F:glycosyltransferase activity"/>
    <property type="evidence" value="ECO:0007669"/>
    <property type="project" value="UniProtKB-KW"/>
</dbReference>
<keyword evidence="2" id="KW-0328">Glycosyltransferase</keyword>
<dbReference type="RefSeq" id="WP_125180983.1">
    <property type="nucleotide sequence ID" value="NZ_QZMU01000001.1"/>
</dbReference>
<evidence type="ECO:0000313" key="6">
    <source>
        <dbReference type="Proteomes" id="UP000287798"/>
    </source>
</evidence>
<dbReference type="PANTHER" id="PTHR43179">
    <property type="entry name" value="RHAMNOSYLTRANSFERASE WBBL"/>
    <property type="match status" value="1"/>
</dbReference>
<evidence type="ECO:0000256" key="1">
    <source>
        <dbReference type="ARBA" id="ARBA00006739"/>
    </source>
</evidence>
<protein>
    <submittedName>
        <fullName evidence="5">Glycosyltransferase family 2 protein</fullName>
    </submittedName>
</protein>
<proteinExistence type="inferred from homology"/>
<dbReference type="InterPro" id="IPR029044">
    <property type="entry name" value="Nucleotide-diphossugar_trans"/>
</dbReference>
<organism evidence="5 6">
    <name type="scientific">Thiohalobacter thiocyanaticus</name>
    <dbReference type="NCBI Taxonomy" id="585455"/>
    <lineage>
        <taxon>Bacteria</taxon>
        <taxon>Pseudomonadati</taxon>
        <taxon>Pseudomonadota</taxon>
        <taxon>Gammaproteobacteria</taxon>
        <taxon>Thiohalobacterales</taxon>
        <taxon>Thiohalobacteraceae</taxon>
        <taxon>Thiohalobacter</taxon>
    </lineage>
</organism>
<accession>A0A426QIP8</accession>
<comment type="similarity">
    <text evidence="1">Belongs to the glycosyltransferase 2 family.</text>
</comment>
<comment type="caution">
    <text evidence="5">The sequence shown here is derived from an EMBL/GenBank/DDBJ whole genome shotgun (WGS) entry which is preliminary data.</text>
</comment>
<evidence type="ECO:0000256" key="3">
    <source>
        <dbReference type="ARBA" id="ARBA00022679"/>
    </source>
</evidence>
<evidence type="ECO:0000313" key="5">
    <source>
        <dbReference type="EMBL" id="RRQ21642.1"/>
    </source>
</evidence>
<reference evidence="5 6" key="1">
    <citation type="journal article" date="2010" name="Int. J. Syst. Evol. Microbiol.">
        <title>Thiohalobacter thiocyanaticus gen. nov., sp. nov., a moderately halophilic, sulfur-oxidizing gammaproteobacterium from hypersaline lakes, that utilizes thiocyanate.</title>
        <authorList>
            <person name="Sorokin D.Y."/>
            <person name="Kovaleva O.L."/>
            <person name="Tourova T.P."/>
            <person name="Muyzer G."/>
        </authorList>
    </citation>
    <scope>NUCLEOTIDE SEQUENCE [LARGE SCALE GENOMIC DNA]</scope>
    <source>
        <strain evidence="5 6">Hrh1</strain>
    </source>
</reference>
<dbReference type="EMBL" id="QZMU01000001">
    <property type="protein sequence ID" value="RRQ21642.1"/>
    <property type="molecule type" value="Genomic_DNA"/>
</dbReference>
<dbReference type="InterPro" id="IPR001173">
    <property type="entry name" value="Glyco_trans_2-like"/>
</dbReference>
<dbReference type="Gene3D" id="3.90.550.10">
    <property type="entry name" value="Spore Coat Polysaccharide Biosynthesis Protein SpsA, Chain A"/>
    <property type="match status" value="1"/>
</dbReference>
<dbReference type="SUPFAM" id="SSF53448">
    <property type="entry name" value="Nucleotide-diphospho-sugar transferases"/>
    <property type="match status" value="1"/>
</dbReference>
<dbReference type="OrthoDB" id="9771846at2"/>
<dbReference type="AlphaFoldDB" id="A0A426QIP8"/>
<evidence type="ECO:0000256" key="2">
    <source>
        <dbReference type="ARBA" id="ARBA00022676"/>
    </source>
</evidence>
<keyword evidence="3 5" id="KW-0808">Transferase</keyword>
<gene>
    <name evidence="5" type="ORF">D6C00_06565</name>
</gene>
<sequence>MKAEPRFWFAIPVHNRIELTRSCLQSIRKQVYRNFRIVVCDDGSEDGTAGILAADFPEVVVLNGDGNLWWTGATNECVKYILENAAPDDYLITLNNDLELAVNYLGMMAKALEHKPDAVLASASYDIAQPDRLVEPGERMDWVRAKVRKLDPVSYDYSGLAEITHAPGRGTVFPLRVFSSIGLFDFEGLPQYAADYDFTHRARRAGFRVYMNYDAKLYSHVDHTGSSAFKGGWSLNKFYGYLTSIKSPGCLKYRWRFARKNCPRLLLPSYIVLDTARVLISYLLKRRWRMC</sequence>
<dbReference type="PANTHER" id="PTHR43179:SF12">
    <property type="entry name" value="GALACTOFURANOSYLTRANSFERASE GLFT2"/>
    <property type="match status" value="1"/>
</dbReference>
<keyword evidence="6" id="KW-1185">Reference proteome</keyword>
<dbReference type="Proteomes" id="UP000287798">
    <property type="component" value="Unassembled WGS sequence"/>
</dbReference>
<feature type="domain" description="Glycosyltransferase 2-like" evidence="4">
    <location>
        <begin position="10"/>
        <end position="140"/>
    </location>
</feature>